<comment type="caution">
    <text evidence="2">The sequence shown here is derived from an EMBL/GenBank/DDBJ whole genome shotgun (WGS) entry which is preliminary data.</text>
</comment>
<dbReference type="GO" id="GO:0043066">
    <property type="term" value="P:negative regulation of apoptotic process"/>
    <property type="evidence" value="ECO:0007669"/>
    <property type="project" value="InterPro"/>
</dbReference>
<reference evidence="2 3" key="1">
    <citation type="journal article" date="2019" name="Genome Biol. Evol.">
        <title>Whole-Genome Sequencing of the Giant Devil Catfish, Bagarius yarrelli.</title>
        <authorList>
            <person name="Jiang W."/>
            <person name="Lv Y."/>
            <person name="Cheng L."/>
            <person name="Yang K."/>
            <person name="Chao B."/>
            <person name="Wang X."/>
            <person name="Li Y."/>
            <person name="Pan X."/>
            <person name="You X."/>
            <person name="Zhang Y."/>
            <person name="Yang J."/>
            <person name="Li J."/>
            <person name="Zhang X."/>
            <person name="Liu S."/>
            <person name="Sun C."/>
            <person name="Yang J."/>
            <person name="Shi Q."/>
        </authorList>
    </citation>
    <scope>NUCLEOTIDE SEQUENCE [LARGE SCALE GENOMIC DNA]</scope>
    <source>
        <strain evidence="2">JWS20170419001</strain>
        <tissue evidence="2">Muscle</tissue>
    </source>
</reference>
<evidence type="ECO:0000313" key="3">
    <source>
        <dbReference type="Proteomes" id="UP000319801"/>
    </source>
</evidence>
<organism evidence="2 3">
    <name type="scientific">Bagarius yarrelli</name>
    <name type="common">Goonch</name>
    <name type="synonym">Bagrus yarrelli</name>
    <dbReference type="NCBI Taxonomy" id="175774"/>
    <lineage>
        <taxon>Eukaryota</taxon>
        <taxon>Metazoa</taxon>
        <taxon>Chordata</taxon>
        <taxon>Craniata</taxon>
        <taxon>Vertebrata</taxon>
        <taxon>Euteleostomi</taxon>
        <taxon>Actinopterygii</taxon>
        <taxon>Neopterygii</taxon>
        <taxon>Teleostei</taxon>
        <taxon>Ostariophysi</taxon>
        <taxon>Siluriformes</taxon>
        <taxon>Sisoridae</taxon>
        <taxon>Sisorinae</taxon>
        <taxon>Bagarius</taxon>
    </lineage>
</organism>
<proteinExistence type="predicted"/>
<accession>A0A556UFW3</accession>
<feature type="region of interest" description="Disordered" evidence="1">
    <location>
        <begin position="56"/>
        <end position="102"/>
    </location>
</feature>
<gene>
    <name evidence="2" type="ORF">Baya_10585</name>
</gene>
<feature type="compositionally biased region" description="Polar residues" evidence="1">
    <location>
        <begin position="85"/>
        <end position="102"/>
    </location>
</feature>
<dbReference type="InterPro" id="IPR024829">
    <property type="entry name" value="IEX-1"/>
</dbReference>
<dbReference type="Proteomes" id="UP000319801">
    <property type="component" value="Unassembled WGS sequence"/>
</dbReference>
<sequence length="102" mass="11812">MSSAPVLTRRRVRRVLYPARVRRVLPKEDKDPTHRWLLLLSLVLFLQIYTEDERWDAPNAEGASGQGDASVSEGHWDAPEEDTSQTRLMNLHVFTQQPRCSR</sequence>
<dbReference type="EMBL" id="VCAZ01000072">
    <property type="protein sequence ID" value="TSO98503.1"/>
    <property type="molecule type" value="Genomic_DNA"/>
</dbReference>
<evidence type="ECO:0008006" key="4">
    <source>
        <dbReference type="Google" id="ProtNLM"/>
    </source>
</evidence>
<evidence type="ECO:0000313" key="2">
    <source>
        <dbReference type="EMBL" id="TSO98503.1"/>
    </source>
</evidence>
<evidence type="ECO:0000256" key="1">
    <source>
        <dbReference type="SAM" id="MobiDB-lite"/>
    </source>
</evidence>
<dbReference type="AlphaFoldDB" id="A0A556UFW3"/>
<protein>
    <recommendedName>
        <fullName evidence="4">Radiation-inducible immediate-early gene IEX-1</fullName>
    </recommendedName>
</protein>
<dbReference type="PANTHER" id="PTHR16915">
    <property type="entry name" value="IMMEDIATE EARLY RESPONSE 3"/>
    <property type="match status" value="1"/>
</dbReference>
<dbReference type="PANTHER" id="PTHR16915:SF0">
    <property type="entry name" value="RADIATION-INDUCIBLE IMMEDIATE-EARLY GENE IEX-1"/>
    <property type="match status" value="1"/>
</dbReference>
<name>A0A556UFW3_BAGYA</name>
<keyword evidence="3" id="KW-1185">Reference proteome</keyword>